<feature type="transmembrane region" description="Helical" evidence="9">
    <location>
        <begin position="95"/>
        <end position="116"/>
    </location>
</feature>
<dbReference type="GO" id="GO:0022857">
    <property type="term" value="F:transmembrane transporter activity"/>
    <property type="evidence" value="ECO:0007669"/>
    <property type="project" value="InterPro"/>
</dbReference>
<organism evidence="10 11">
    <name type="scientific">Variovorax paradoxus</name>
    <dbReference type="NCBI Taxonomy" id="34073"/>
    <lineage>
        <taxon>Bacteria</taxon>
        <taxon>Pseudomonadati</taxon>
        <taxon>Pseudomonadota</taxon>
        <taxon>Betaproteobacteria</taxon>
        <taxon>Burkholderiales</taxon>
        <taxon>Comamonadaceae</taxon>
        <taxon>Variovorax</taxon>
    </lineage>
</organism>
<protein>
    <submittedName>
        <fullName evidence="10">Branched-chain amino acid ABC transporter permease</fullName>
    </submittedName>
</protein>
<reference evidence="10 11" key="1">
    <citation type="submission" date="2017-08" db="EMBL/GenBank/DDBJ databases">
        <title>Infants hospitalized years apart are colonized by the same room-sourced microbial strains.</title>
        <authorList>
            <person name="Brooks B."/>
            <person name="Olm M.R."/>
            <person name="Firek B.A."/>
            <person name="Baker R."/>
            <person name="Thomas B.C."/>
            <person name="Morowitz M.J."/>
            <person name="Banfield J.F."/>
        </authorList>
    </citation>
    <scope>NUCLEOTIDE SEQUENCE [LARGE SCALE GENOMIC DNA]</scope>
    <source>
        <strain evidence="10">S2_005_003_R2_41</strain>
    </source>
</reference>
<comment type="similarity">
    <text evidence="8">Belongs to the binding-protein-dependent transport system permease family. LivHM subfamily.</text>
</comment>
<dbReference type="Proteomes" id="UP000249135">
    <property type="component" value="Unassembled WGS sequence"/>
</dbReference>
<comment type="subcellular location">
    <subcellularLocation>
        <location evidence="1">Cell membrane</location>
        <topology evidence="1">Multi-pass membrane protein</topology>
    </subcellularLocation>
</comment>
<evidence type="ECO:0000256" key="3">
    <source>
        <dbReference type="ARBA" id="ARBA00022475"/>
    </source>
</evidence>
<dbReference type="GO" id="GO:0006865">
    <property type="term" value="P:amino acid transport"/>
    <property type="evidence" value="ECO:0007669"/>
    <property type="project" value="UniProtKB-KW"/>
</dbReference>
<evidence type="ECO:0000256" key="5">
    <source>
        <dbReference type="ARBA" id="ARBA00022970"/>
    </source>
</evidence>
<keyword evidence="2" id="KW-0813">Transport</keyword>
<feature type="transmembrane region" description="Helical" evidence="9">
    <location>
        <begin position="15"/>
        <end position="36"/>
    </location>
</feature>
<evidence type="ECO:0000313" key="11">
    <source>
        <dbReference type="Proteomes" id="UP000249135"/>
    </source>
</evidence>
<keyword evidence="7 9" id="KW-0472">Membrane</keyword>
<dbReference type="InterPro" id="IPR001851">
    <property type="entry name" value="ABC_transp_permease"/>
</dbReference>
<evidence type="ECO:0000313" key="10">
    <source>
        <dbReference type="EMBL" id="PZQ76297.1"/>
    </source>
</evidence>
<accession>A0A2W5S0G4</accession>
<feature type="transmembrane region" description="Helical" evidence="9">
    <location>
        <begin position="258"/>
        <end position="276"/>
    </location>
</feature>
<sequence length="288" mass="29847">MAAELFSFVYQFADVFAFLILSAAGLAIVFGMMGVINMAHGEFIMCGAYVTTALVHAGLPLPLAQLCGVAAAGLAGVAVESVIVRKLYKRPVDSLLATWGLSLMVTQGMLLVFGSTMLGIGTPPGSFEIGDYTFSVYRVVLFAVALGALGAIYVVFMRTRFGVHARATMQNAAIAQATGVRVGRVYAISFGIGAALAGLCGAMYAPTMTLIPTMGASFLVESFVTVVVGGANVLLGTAPAGLLLAAVRTALNGWGGQIIGQIGMLLAVIVVIRLLPDGLSGWFGRRTR</sequence>
<dbReference type="EMBL" id="QFPP01000056">
    <property type="protein sequence ID" value="PZQ76297.1"/>
    <property type="molecule type" value="Genomic_DNA"/>
</dbReference>
<feature type="transmembrane region" description="Helical" evidence="9">
    <location>
        <begin position="43"/>
        <end position="63"/>
    </location>
</feature>
<dbReference type="CDD" id="cd06582">
    <property type="entry name" value="TM_PBP1_LivH_like"/>
    <property type="match status" value="1"/>
</dbReference>
<evidence type="ECO:0000256" key="6">
    <source>
        <dbReference type="ARBA" id="ARBA00022989"/>
    </source>
</evidence>
<gene>
    <name evidence="10" type="ORF">DI563_07415</name>
</gene>
<dbReference type="InterPro" id="IPR052157">
    <property type="entry name" value="BCAA_transport_permease"/>
</dbReference>
<evidence type="ECO:0000256" key="2">
    <source>
        <dbReference type="ARBA" id="ARBA00022448"/>
    </source>
</evidence>
<dbReference type="Pfam" id="PF02653">
    <property type="entry name" value="BPD_transp_2"/>
    <property type="match status" value="1"/>
</dbReference>
<dbReference type="PANTHER" id="PTHR11795">
    <property type="entry name" value="BRANCHED-CHAIN AMINO ACID TRANSPORT SYSTEM PERMEASE PROTEIN LIVH"/>
    <property type="match status" value="1"/>
</dbReference>
<proteinExistence type="inferred from homology"/>
<feature type="transmembrane region" description="Helical" evidence="9">
    <location>
        <begin position="185"/>
        <end position="204"/>
    </location>
</feature>
<evidence type="ECO:0000256" key="4">
    <source>
        <dbReference type="ARBA" id="ARBA00022692"/>
    </source>
</evidence>
<dbReference type="GO" id="GO:0005886">
    <property type="term" value="C:plasma membrane"/>
    <property type="evidence" value="ECO:0007669"/>
    <property type="project" value="UniProtKB-SubCell"/>
</dbReference>
<feature type="transmembrane region" description="Helical" evidence="9">
    <location>
        <begin position="224"/>
        <end position="246"/>
    </location>
</feature>
<evidence type="ECO:0000256" key="8">
    <source>
        <dbReference type="ARBA" id="ARBA00037998"/>
    </source>
</evidence>
<dbReference type="PANTHER" id="PTHR11795:SF447">
    <property type="entry name" value="ABC TRANSPORTER PERMEASE PROTEIN"/>
    <property type="match status" value="1"/>
</dbReference>
<name>A0A2W5S0G4_VARPD</name>
<feature type="transmembrane region" description="Helical" evidence="9">
    <location>
        <begin position="136"/>
        <end position="156"/>
    </location>
</feature>
<feature type="transmembrane region" description="Helical" evidence="9">
    <location>
        <begin position="69"/>
        <end position="88"/>
    </location>
</feature>
<evidence type="ECO:0000256" key="7">
    <source>
        <dbReference type="ARBA" id="ARBA00023136"/>
    </source>
</evidence>
<comment type="caution">
    <text evidence="10">The sequence shown here is derived from an EMBL/GenBank/DDBJ whole genome shotgun (WGS) entry which is preliminary data.</text>
</comment>
<keyword evidence="3" id="KW-1003">Cell membrane</keyword>
<keyword evidence="5" id="KW-0029">Amino-acid transport</keyword>
<evidence type="ECO:0000256" key="1">
    <source>
        <dbReference type="ARBA" id="ARBA00004651"/>
    </source>
</evidence>
<dbReference type="AlphaFoldDB" id="A0A2W5S0G4"/>
<evidence type="ECO:0000256" key="9">
    <source>
        <dbReference type="SAM" id="Phobius"/>
    </source>
</evidence>
<keyword evidence="4 9" id="KW-0812">Transmembrane</keyword>
<keyword evidence="6 9" id="KW-1133">Transmembrane helix</keyword>